<feature type="region of interest" description="Disordered" evidence="1">
    <location>
        <begin position="189"/>
        <end position="222"/>
    </location>
</feature>
<evidence type="ECO:0000313" key="4">
    <source>
        <dbReference type="EMBL" id="SBS90864.1"/>
    </source>
</evidence>
<keyword evidence="2" id="KW-0812">Transmembrane</keyword>
<feature type="compositionally biased region" description="Low complexity" evidence="1">
    <location>
        <begin position="372"/>
        <end position="391"/>
    </location>
</feature>
<gene>
    <name evidence="4" type="ORF">POVCU1_019240</name>
    <name evidence="3" type="ORF">POVCU2_0021360</name>
</gene>
<proteinExistence type="predicted"/>
<organism evidence="3 6">
    <name type="scientific">Plasmodium ovale curtisi</name>
    <dbReference type="NCBI Taxonomy" id="864141"/>
    <lineage>
        <taxon>Eukaryota</taxon>
        <taxon>Sar</taxon>
        <taxon>Alveolata</taxon>
        <taxon>Apicomplexa</taxon>
        <taxon>Aconoidasida</taxon>
        <taxon>Haemosporida</taxon>
        <taxon>Plasmodiidae</taxon>
        <taxon>Plasmodium</taxon>
        <taxon>Plasmodium (Plasmodium)</taxon>
    </lineage>
</organism>
<protein>
    <submittedName>
        <fullName evidence="3">Uncharacterized protein</fullName>
    </submittedName>
</protein>
<dbReference type="AlphaFoldDB" id="A0A1A8VSR9"/>
<dbReference type="Proteomes" id="UP000078560">
    <property type="component" value="Unassembled WGS sequence"/>
</dbReference>
<name>A0A1A8VSR9_PLAOA</name>
<feature type="compositionally biased region" description="Low complexity" evidence="1">
    <location>
        <begin position="402"/>
        <end position="413"/>
    </location>
</feature>
<evidence type="ECO:0000256" key="2">
    <source>
        <dbReference type="SAM" id="Phobius"/>
    </source>
</evidence>
<evidence type="ECO:0000313" key="3">
    <source>
        <dbReference type="EMBL" id="SBS83519.1"/>
    </source>
</evidence>
<dbReference type="EMBL" id="FLQU01000286">
    <property type="protein sequence ID" value="SBS83519.1"/>
    <property type="molecule type" value="Genomic_DNA"/>
</dbReference>
<reference evidence="5 6" key="1">
    <citation type="submission" date="2016-05" db="EMBL/GenBank/DDBJ databases">
        <authorList>
            <person name="Naeem Raeece"/>
        </authorList>
    </citation>
    <scope>NUCLEOTIDE SEQUENCE [LARGE SCALE GENOMIC DNA]</scope>
</reference>
<keyword evidence="2" id="KW-0472">Membrane</keyword>
<sequence>MKFLEGLPFVGKKISAYYSVSFPEQLEDTIFDNLNFNQIIWKNALSSFSIFSICRKIISDRITFCACFRKTRLSCISQYSDGVIDYRDNLGSEDWLIRRRKYNKIGTNFHFIPDIDNFEGMEVYLNNNPNASHNKRKKLYKIIRVGNDHTDKYDLKKNDRHITNMDSHQEIVNSSGDVIRIRDVRGVRGGDVSTSSDDYSKRKHTSTPSLHGLSVPSRTESSPFLLHDENGYAKKRSRFRGAWKESLDAPQKIHPSEEKTKSTDLYLHTFTIKSKKGVPLNKNDIENSNLELKNKLNHSLNPTLSLVASRAVDGLLGGVHKHMQGPFSLDLDGTNNSPLAPQIVTPNLYSNVTAPFNMRNGMPPSGAPTPPANSAVAAPPTTSASNAAPAVQQTTGNVTMSAPPNAQPPVAAAGGTTSLPPGVPMPPNGMSYPQVNVPNLMSANQIAQNPAFNIHPTGTSLRDDPGNVNYNEVVTITIGVVICLFLFCFIFGCLIKMCKPKKRRR</sequence>
<keyword evidence="2" id="KW-1133">Transmembrane helix</keyword>
<dbReference type="EMBL" id="FLQV01000355">
    <property type="protein sequence ID" value="SBS90864.1"/>
    <property type="molecule type" value="Genomic_DNA"/>
</dbReference>
<evidence type="ECO:0000313" key="5">
    <source>
        <dbReference type="Proteomes" id="UP000078546"/>
    </source>
</evidence>
<evidence type="ECO:0000256" key="1">
    <source>
        <dbReference type="SAM" id="MobiDB-lite"/>
    </source>
</evidence>
<accession>A0A1A8VSR9</accession>
<feature type="transmembrane region" description="Helical" evidence="2">
    <location>
        <begin position="473"/>
        <end position="495"/>
    </location>
</feature>
<dbReference type="Proteomes" id="UP000078546">
    <property type="component" value="Unassembled WGS sequence"/>
</dbReference>
<feature type="region of interest" description="Disordered" evidence="1">
    <location>
        <begin position="359"/>
        <end position="420"/>
    </location>
</feature>
<evidence type="ECO:0000313" key="6">
    <source>
        <dbReference type="Proteomes" id="UP000078560"/>
    </source>
</evidence>
<reference evidence="3" key="2">
    <citation type="submission" date="2016-05" db="EMBL/GenBank/DDBJ databases">
        <authorList>
            <person name="Lavstsen T."/>
            <person name="Jespersen J.S."/>
        </authorList>
    </citation>
    <scope>NUCLEOTIDE SEQUENCE [LARGE SCALE GENOMIC DNA]</scope>
</reference>